<protein>
    <submittedName>
        <fullName evidence="1">Uncharacterized protein</fullName>
    </submittedName>
</protein>
<sequence>MKTKNQTDILNELIVSTRNRRNYELESLKEEFHGVCESLKPFNLIKELFHDATNSPELKHNLTNGAVGLGTGFLLKKLLTGNSKTFGKKILGNVIQFGVANLVSKHVDEIKTIGKHLFNRISESILVKKDTRKNGLTI</sequence>
<name>A0A1H6QT02_9FLAO</name>
<keyword evidence="2" id="KW-1185">Reference proteome</keyword>
<organism evidence="1 2">
    <name type="scientific">Flavobacterium terrigena</name>
    <dbReference type="NCBI Taxonomy" id="402734"/>
    <lineage>
        <taxon>Bacteria</taxon>
        <taxon>Pseudomonadati</taxon>
        <taxon>Bacteroidota</taxon>
        <taxon>Flavobacteriia</taxon>
        <taxon>Flavobacteriales</taxon>
        <taxon>Flavobacteriaceae</taxon>
        <taxon>Flavobacterium</taxon>
    </lineage>
</organism>
<dbReference type="EMBL" id="FNYA01000001">
    <property type="protein sequence ID" value="SEI42395.1"/>
    <property type="molecule type" value="Genomic_DNA"/>
</dbReference>
<dbReference type="STRING" id="402734.SAMN05660918_0487"/>
<proteinExistence type="predicted"/>
<accession>A0A1H6QT02</accession>
<evidence type="ECO:0000313" key="2">
    <source>
        <dbReference type="Proteomes" id="UP000199702"/>
    </source>
</evidence>
<dbReference type="AlphaFoldDB" id="A0A1H6QT02"/>
<reference evidence="2" key="1">
    <citation type="submission" date="2016-10" db="EMBL/GenBank/DDBJ databases">
        <authorList>
            <person name="Varghese N."/>
            <person name="Submissions S."/>
        </authorList>
    </citation>
    <scope>NUCLEOTIDE SEQUENCE [LARGE SCALE GENOMIC DNA]</scope>
    <source>
        <strain evidence="2">DSM 17934</strain>
    </source>
</reference>
<gene>
    <name evidence="1" type="ORF">SAMN05660918_0487</name>
</gene>
<dbReference type="OrthoDB" id="1443487at2"/>
<dbReference type="RefSeq" id="WP_091307293.1">
    <property type="nucleotide sequence ID" value="NZ_CBCSJU010000001.1"/>
</dbReference>
<evidence type="ECO:0000313" key="1">
    <source>
        <dbReference type="EMBL" id="SEI42395.1"/>
    </source>
</evidence>
<dbReference type="Proteomes" id="UP000199702">
    <property type="component" value="Unassembled WGS sequence"/>
</dbReference>